<dbReference type="EMBL" id="BARV01015696">
    <property type="protein sequence ID" value="GAI32279.1"/>
    <property type="molecule type" value="Genomic_DNA"/>
</dbReference>
<comment type="caution">
    <text evidence="1">The sequence shown here is derived from an EMBL/GenBank/DDBJ whole genome shotgun (WGS) entry which is preliminary data.</text>
</comment>
<proteinExistence type="predicted"/>
<sequence>MHNEAIELYKLIQSIYPTNPFLIYAQEGLAWANFLNEDYSEAQKIREKIQNISQQKDLPKWKIAIIARLSSGKLSIKRL</sequence>
<protein>
    <recommendedName>
        <fullName evidence="2">Tetratricopeptide repeat protein</fullName>
    </recommendedName>
</protein>
<dbReference type="Gene3D" id="1.25.40.10">
    <property type="entry name" value="Tetratricopeptide repeat domain"/>
    <property type="match status" value="1"/>
</dbReference>
<gene>
    <name evidence="1" type="ORF">S06H3_27090</name>
</gene>
<evidence type="ECO:0000313" key="1">
    <source>
        <dbReference type="EMBL" id="GAI32279.1"/>
    </source>
</evidence>
<dbReference type="SUPFAM" id="SSF48452">
    <property type="entry name" value="TPR-like"/>
    <property type="match status" value="1"/>
</dbReference>
<reference evidence="1" key="1">
    <citation type="journal article" date="2014" name="Front. Microbiol.">
        <title>High frequency of phylogenetically diverse reductive dehalogenase-homologous genes in deep subseafloor sedimentary metagenomes.</title>
        <authorList>
            <person name="Kawai M."/>
            <person name="Futagami T."/>
            <person name="Toyoda A."/>
            <person name="Takaki Y."/>
            <person name="Nishi S."/>
            <person name="Hori S."/>
            <person name="Arai W."/>
            <person name="Tsubouchi T."/>
            <person name="Morono Y."/>
            <person name="Uchiyama I."/>
            <person name="Ito T."/>
            <person name="Fujiyama A."/>
            <person name="Inagaki F."/>
            <person name="Takami H."/>
        </authorList>
    </citation>
    <scope>NUCLEOTIDE SEQUENCE</scope>
    <source>
        <strain evidence="1">Expedition CK06-06</strain>
    </source>
</reference>
<name>X1PN27_9ZZZZ</name>
<evidence type="ECO:0008006" key="2">
    <source>
        <dbReference type="Google" id="ProtNLM"/>
    </source>
</evidence>
<accession>X1PN27</accession>
<dbReference type="InterPro" id="IPR011990">
    <property type="entry name" value="TPR-like_helical_dom_sf"/>
</dbReference>
<dbReference type="AlphaFoldDB" id="X1PN27"/>
<organism evidence="1">
    <name type="scientific">marine sediment metagenome</name>
    <dbReference type="NCBI Taxonomy" id="412755"/>
    <lineage>
        <taxon>unclassified sequences</taxon>
        <taxon>metagenomes</taxon>
        <taxon>ecological metagenomes</taxon>
    </lineage>
</organism>